<organism evidence="13">
    <name type="scientific">Arcella intermedia</name>
    <dbReference type="NCBI Taxonomy" id="1963864"/>
    <lineage>
        <taxon>Eukaryota</taxon>
        <taxon>Amoebozoa</taxon>
        <taxon>Tubulinea</taxon>
        <taxon>Elardia</taxon>
        <taxon>Arcellinida</taxon>
        <taxon>Sphaerothecina</taxon>
        <taxon>Arcellidae</taxon>
        <taxon>Arcella</taxon>
    </lineage>
</organism>
<feature type="compositionally biased region" description="Basic residues" evidence="11">
    <location>
        <begin position="759"/>
        <end position="768"/>
    </location>
</feature>
<evidence type="ECO:0000256" key="9">
    <source>
        <dbReference type="ARBA" id="ARBA00022801"/>
    </source>
</evidence>
<evidence type="ECO:0000256" key="8">
    <source>
        <dbReference type="ARBA" id="ARBA00022759"/>
    </source>
</evidence>
<evidence type="ECO:0000256" key="6">
    <source>
        <dbReference type="ARBA" id="ARBA00022722"/>
    </source>
</evidence>
<evidence type="ECO:0000313" key="13">
    <source>
        <dbReference type="EMBL" id="NDV29708.1"/>
    </source>
</evidence>
<dbReference type="PANTHER" id="PTHR12553:SF49">
    <property type="entry name" value="ZINC PHOSPHODIESTERASE ELAC PROTEIN 2"/>
    <property type="match status" value="1"/>
</dbReference>
<proteinExistence type="inferred from homology"/>
<evidence type="ECO:0000256" key="10">
    <source>
        <dbReference type="ARBA" id="ARBA00022833"/>
    </source>
</evidence>
<dbReference type="PANTHER" id="PTHR12553">
    <property type="entry name" value="ZINC PHOSPHODIESTERASE ELAC PROTEIN 2"/>
    <property type="match status" value="1"/>
</dbReference>
<keyword evidence="10" id="KW-0862">Zinc</keyword>
<evidence type="ECO:0000256" key="2">
    <source>
        <dbReference type="ARBA" id="ARBA00001947"/>
    </source>
</evidence>
<dbReference type="Pfam" id="PF13691">
    <property type="entry name" value="Lactamase_B_4"/>
    <property type="match status" value="1"/>
</dbReference>
<dbReference type="GO" id="GO:0046872">
    <property type="term" value="F:metal ion binding"/>
    <property type="evidence" value="ECO:0007669"/>
    <property type="project" value="UniProtKB-KW"/>
</dbReference>
<keyword evidence="7" id="KW-0479">Metal-binding</keyword>
<comment type="similarity">
    <text evidence="3">Belongs to the RNase Z family.</text>
</comment>
<dbReference type="InterPro" id="IPR027794">
    <property type="entry name" value="tRNase_Z_dom"/>
</dbReference>
<dbReference type="InterPro" id="IPR036866">
    <property type="entry name" value="RibonucZ/Hydroxyglut_hydro"/>
</dbReference>
<dbReference type="GO" id="GO:0005739">
    <property type="term" value="C:mitochondrion"/>
    <property type="evidence" value="ECO:0007669"/>
    <property type="project" value="TreeGrafter"/>
</dbReference>
<evidence type="ECO:0000256" key="7">
    <source>
        <dbReference type="ARBA" id="ARBA00022723"/>
    </source>
</evidence>
<evidence type="ECO:0000256" key="5">
    <source>
        <dbReference type="ARBA" id="ARBA00022694"/>
    </source>
</evidence>
<name>A0A6B2KYN5_9EUKA</name>
<keyword evidence="9" id="KW-0378">Hydrolase</keyword>
<accession>A0A6B2KYN5</accession>
<dbReference type="GO" id="GO:1990180">
    <property type="term" value="P:mitochondrial tRNA 3'-end processing"/>
    <property type="evidence" value="ECO:0007669"/>
    <property type="project" value="TreeGrafter"/>
</dbReference>
<dbReference type="GO" id="GO:0042781">
    <property type="term" value="F:3'-tRNA processing endoribonuclease activity"/>
    <property type="evidence" value="ECO:0007669"/>
    <property type="project" value="UniProtKB-EC"/>
</dbReference>
<evidence type="ECO:0000256" key="1">
    <source>
        <dbReference type="ARBA" id="ARBA00000402"/>
    </source>
</evidence>
<keyword evidence="8" id="KW-0255">Endonuclease</keyword>
<comment type="cofactor">
    <cofactor evidence="2">
        <name>Zn(2+)</name>
        <dbReference type="ChEBI" id="CHEBI:29105"/>
    </cofactor>
</comment>
<dbReference type="CDD" id="cd07718">
    <property type="entry name" value="RNaseZ_ELAC1_ELAC2-C-term-like_MBL-fold"/>
    <property type="match status" value="1"/>
</dbReference>
<keyword evidence="5" id="KW-0819">tRNA processing</keyword>
<dbReference type="InterPro" id="IPR047151">
    <property type="entry name" value="RNZ2-like"/>
</dbReference>
<evidence type="ECO:0000259" key="12">
    <source>
        <dbReference type="SMART" id="SM00849"/>
    </source>
</evidence>
<dbReference type="EMBL" id="GIBP01000739">
    <property type="protein sequence ID" value="NDV29708.1"/>
    <property type="molecule type" value="Transcribed_RNA"/>
</dbReference>
<feature type="domain" description="Metallo-beta-lactamase" evidence="12">
    <location>
        <begin position="471"/>
        <end position="672"/>
    </location>
</feature>
<keyword evidence="6" id="KW-0540">Nuclease</keyword>
<sequence length="768" mass="86405">MVFVVGGDTVDMGPSVCIVLETNNGARRYLFNCGEGTQRFCVEHSLRLAKMDVFLFTRLHWEQLGGLPGSILTLADARITNMTLVGPTNTTAFLESTRYFISRNDMLFKVHEYGEHNDASQEGKFEDKANNAVIYPIVLKGLLRNFKNPQDSNATSVSSIVDSKDNVYTVKLAHQIKKRKISDVENMPSKVSHSSKTMASKRNVPVENRSDDCCCYAFHGPPIAGKFDATKANELGIKGADRGKLAKGESVKAPNGTIIHPSDVISPAQPGPIILIIHCPTFQHLEGLIENKTFLKYQKKGTYASLLKIVYHFTPNPILYTDKYSHWTHLFEDSVEHVIINKEVTSKPILFKSWAENHLKLSSIDSEIFPFPYFSDTPSQVDFTKLPNKTRIGEILSSFTLCPNTGWDMSSCFKPTDIKAITANLPKEVAEAFAQFKTEREKFKLEIHKHYDDTNFVFLGTVAAIPSKYRNVTANLITVPEYGNILLDCGEGTLGQIYRLYGNDFETILKNVKLVFISHIHADHHLGLVRVLSYRTELGCPPVTVIGPTVLSYWLKEYLEIQNLNYVFYNCNDFLRCSQLEDSSPHTFQSLLGLRQLQTIAVIHCPDAFGVVIEHQNGWKFVYSGDTRPCPDLIEAGQNADLVVHEATFEGNLENEAIEKFHATTEEAIQVHQKMNSKFLIMNHFSSRYPKVPQFNTDKAKEIGLAFDLMRVNFKSMAHLPLLLPVLRAIYSEDNEPNAEDEENVSITPRNNYGSGGGKKQRTSSVRK</sequence>
<dbReference type="Pfam" id="PF12706">
    <property type="entry name" value="Lactamase_B_2"/>
    <property type="match status" value="1"/>
</dbReference>
<dbReference type="SMART" id="SM00849">
    <property type="entry name" value="Lactamase_B"/>
    <property type="match status" value="1"/>
</dbReference>
<dbReference type="AlphaFoldDB" id="A0A6B2KYN5"/>
<dbReference type="Gene3D" id="3.60.15.10">
    <property type="entry name" value="Ribonuclease Z/Hydroxyacylglutathione hydrolase-like"/>
    <property type="match status" value="2"/>
</dbReference>
<dbReference type="SUPFAM" id="SSF56281">
    <property type="entry name" value="Metallo-hydrolase/oxidoreductase"/>
    <property type="match status" value="2"/>
</dbReference>
<dbReference type="EC" id="3.1.26.11" evidence="4"/>
<evidence type="ECO:0000256" key="4">
    <source>
        <dbReference type="ARBA" id="ARBA00012477"/>
    </source>
</evidence>
<evidence type="ECO:0000256" key="11">
    <source>
        <dbReference type="SAM" id="MobiDB-lite"/>
    </source>
</evidence>
<reference evidence="13" key="1">
    <citation type="journal article" date="2020" name="J. Eukaryot. Microbiol.">
        <title>De novo Sequencing, Assembly and Annotation of the Transcriptome for the Free-Living Testate Amoeba Arcella intermedia.</title>
        <authorList>
            <person name="Ribeiro G.M."/>
            <person name="Porfirio-Sousa A.L."/>
            <person name="Maurer-Alcala X.X."/>
            <person name="Katz L.A."/>
            <person name="Lahr D.J.G."/>
        </authorList>
    </citation>
    <scope>NUCLEOTIDE SEQUENCE</scope>
</reference>
<feature type="region of interest" description="Disordered" evidence="11">
    <location>
        <begin position="736"/>
        <end position="768"/>
    </location>
</feature>
<dbReference type="InterPro" id="IPR001279">
    <property type="entry name" value="Metallo-B-lactamas"/>
</dbReference>
<comment type="catalytic activity">
    <reaction evidence="1">
        <text>Endonucleolytic cleavage of RNA, removing extra 3' nucleotides from tRNA precursor, generating 3' termini of tRNAs. A 3'-hydroxy group is left at the tRNA terminus and a 5'-phosphoryl group is left at the trailer molecule.</text>
        <dbReference type="EC" id="3.1.26.11"/>
    </reaction>
</comment>
<evidence type="ECO:0000256" key="3">
    <source>
        <dbReference type="ARBA" id="ARBA00007823"/>
    </source>
</evidence>
<protein>
    <recommendedName>
        <fullName evidence="4">ribonuclease Z</fullName>
        <ecNumber evidence="4">3.1.26.11</ecNumber>
    </recommendedName>
</protein>